<name>A0A673MC21_9TELE</name>
<keyword evidence="1" id="KW-0175">Coiled coil</keyword>
<organism evidence="4 5">
    <name type="scientific">Sinocyclocheilus rhinocerous</name>
    <dbReference type="NCBI Taxonomy" id="307959"/>
    <lineage>
        <taxon>Eukaryota</taxon>
        <taxon>Metazoa</taxon>
        <taxon>Chordata</taxon>
        <taxon>Craniata</taxon>
        <taxon>Vertebrata</taxon>
        <taxon>Euteleostomi</taxon>
        <taxon>Actinopterygii</taxon>
        <taxon>Neopterygii</taxon>
        <taxon>Teleostei</taxon>
        <taxon>Ostariophysi</taxon>
        <taxon>Cypriniformes</taxon>
        <taxon>Cyprinidae</taxon>
        <taxon>Cyprininae</taxon>
        <taxon>Sinocyclocheilus</taxon>
    </lineage>
</organism>
<feature type="transmembrane region" description="Helical" evidence="3">
    <location>
        <begin position="33"/>
        <end position="53"/>
    </location>
</feature>
<feature type="coiled-coil region" evidence="1">
    <location>
        <begin position="148"/>
        <end position="249"/>
    </location>
</feature>
<evidence type="ECO:0000256" key="2">
    <source>
        <dbReference type="SAM" id="MobiDB-lite"/>
    </source>
</evidence>
<proteinExistence type="predicted"/>
<dbReference type="AlphaFoldDB" id="A0A673MC21"/>
<gene>
    <name evidence="4" type="primary">LOC107708103</name>
</gene>
<dbReference type="Ensembl" id="ENSSRHT00000090075.1">
    <property type="protein sequence ID" value="ENSSRHP00000087703.1"/>
    <property type="gene ID" value="ENSSRHG00000043367.1"/>
</dbReference>
<feature type="region of interest" description="Disordered" evidence="2">
    <location>
        <begin position="527"/>
        <end position="584"/>
    </location>
</feature>
<evidence type="ECO:0000256" key="1">
    <source>
        <dbReference type="SAM" id="Coils"/>
    </source>
</evidence>
<dbReference type="Proteomes" id="UP000472270">
    <property type="component" value="Unassembled WGS sequence"/>
</dbReference>
<protein>
    <submittedName>
        <fullName evidence="4">Titin-like</fullName>
    </submittedName>
</protein>
<keyword evidence="3" id="KW-1133">Transmembrane helix</keyword>
<feature type="compositionally biased region" description="Basic and acidic residues" evidence="2">
    <location>
        <begin position="322"/>
        <end position="390"/>
    </location>
</feature>
<reference evidence="4" key="1">
    <citation type="submission" date="2025-08" db="UniProtKB">
        <authorList>
            <consortium name="Ensembl"/>
        </authorList>
    </citation>
    <scope>IDENTIFICATION</scope>
</reference>
<accession>A0A673MC21</accession>
<feature type="coiled-coil region" evidence="1">
    <location>
        <begin position="61"/>
        <end position="114"/>
    </location>
</feature>
<dbReference type="RefSeq" id="XP_016367734.1">
    <property type="nucleotide sequence ID" value="XM_016512248.1"/>
</dbReference>
<evidence type="ECO:0000313" key="5">
    <source>
        <dbReference type="Proteomes" id="UP000472270"/>
    </source>
</evidence>
<keyword evidence="3" id="KW-0812">Transmembrane</keyword>
<feature type="region of interest" description="Disordered" evidence="2">
    <location>
        <begin position="292"/>
        <end position="460"/>
    </location>
</feature>
<sequence>MTRRKGKSINKQDDSLLLLETPSVTPPRGFKEYAVPTIVFFIFAVGGSTAVWFCSQQQQTIDSLTETVNAMQLRITKFQQQLGIANVGVFEERLQALEEAYTQAQKKADVALATSEKIKSTDLQSQFWSLQSEMNAKLSELQQESVSTAMLNAMVKNKTEEIETLKQKLNSILTANSEVAVTISGLTDTVLVTKTHLSEQMSTIEGLTSELEEQRMELSSLKESFISNKRALKRNRQEVMDIKDLLEIEQARRSQVLEVQLMAVRRSLEDHQKSTHCLHSHLAAQPEIVQSQMLSESQLSSSEENSPVEEQQVEQAETQEEVPIKHEGVEAKDQAITKEETVEEFHVEEGERVVPEEDKPAEEVQVHGEEPVEKQADENKIPEESEVKEDVSEEQAVTEEDEQADEVPFHQDIVEEEAVTQQDEMPEEMQVSDKEVPAEEAQVLGEEESIEEQAVTEGDAISEEVQVNVGDIIEEQAITEGDEITEEIPDQEEEAVLAKEDPTFMEETGTDTRVAEAVENFSEDQVVEDISQGQTLQEPLEETEKQKDLEEIEKHVYDSEEEEEEPAEEIVEELYEKDISANES</sequence>
<feature type="compositionally biased region" description="Low complexity" evidence="2">
    <location>
        <begin position="292"/>
        <end position="316"/>
    </location>
</feature>
<keyword evidence="3" id="KW-0472">Membrane</keyword>
<feature type="compositionally biased region" description="Acidic residues" evidence="2">
    <location>
        <begin position="391"/>
        <end position="405"/>
    </location>
</feature>
<reference evidence="4" key="2">
    <citation type="submission" date="2025-09" db="UniProtKB">
        <authorList>
            <consortium name="Ensembl"/>
        </authorList>
    </citation>
    <scope>IDENTIFICATION</scope>
</reference>
<evidence type="ECO:0000256" key="3">
    <source>
        <dbReference type="SAM" id="Phobius"/>
    </source>
</evidence>
<dbReference type="GeneID" id="107708103"/>
<keyword evidence="5" id="KW-1185">Reference proteome</keyword>
<evidence type="ECO:0000313" key="4">
    <source>
        <dbReference type="Ensembl" id="ENSSRHP00000087703.1"/>
    </source>
</evidence>
<feature type="compositionally biased region" description="Acidic residues" evidence="2">
    <location>
        <begin position="559"/>
        <end position="573"/>
    </location>
</feature>
<feature type="compositionally biased region" description="Basic and acidic residues" evidence="2">
    <location>
        <begin position="542"/>
        <end position="558"/>
    </location>
</feature>
<feature type="compositionally biased region" description="Basic and acidic residues" evidence="2">
    <location>
        <begin position="574"/>
        <end position="584"/>
    </location>
</feature>